<name>A0A9W6I108_9ACTN</name>
<feature type="domain" description="FAD-binding" evidence="1">
    <location>
        <begin position="3"/>
        <end position="320"/>
    </location>
</feature>
<dbReference type="SUPFAM" id="SSF51905">
    <property type="entry name" value="FAD/NAD(P)-binding domain"/>
    <property type="match status" value="1"/>
</dbReference>
<evidence type="ECO:0000259" key="1">
    <source>
        <dbReference type="Pfam" id="PF01494"/>
    </source>
</evidence>
<dbReference type="Pfam" id="PF01494">
    <property type="entry name" value="FAD_binding_3"/>
    <property type="match status" value="1"/>
</dbReference>
<dbReference type="Proteomes" id="UP001143474">
    <property type="component" value="Unassembled WGS sequence"/>
</dbReference>
<dbReference type="PANTHER" id="PTHR46865">
    <property type="entry name" value="OXIDOREDUCTASE-RELATED"/>
    <property type="match status" value="1"/>
</dbReference>
<dbReference type="Gene3D" id="3.30.9.10">
    <property type="entry name" value="D-Amino Acid Oxidase, subunit A, domain 2"/>
    <property type="match status" value="1"/>
</dbReference>
<dbReference type="InterPro" id="IPR002938">
    <property type="entry name" value="FAD-bd"/>
</dbReference>
<sequence>MRILISGASVAGPVLAYWLTRHGFAVTVVERAPALRKAGGHAVDLFRPAMDIVDRMGLIEAVQAKRTGTEWISFRQEGGDRPHTLEVGRLMRVVSDRHAEIMRDDLGEIFHEATRHDVEYLFGDSIASMTEDPGGVDVTFERGPARRFDLVIGADGLHSNVRRLTFGPESRFATWIGAYLAVMSIPNYLGLRDRMDGVTGVDRMVGVYGGAHMDDARAIFMFRPAAQLDYHHRDVDRQKELLRRQFAGLGWEVPRLLGEELDNASTFYFDSITQLRMDTWSRGRVSLVGDAGYCPGPAVGGSTSLAVVGAYVLAGELARARGDHTRAFPAYEREIGDYVRRSRAFAVAAAKRLIPASGLGLWGLIQGVRLINHTPTPIARALTAFGARGLRLHDEIVLKDYSEPPRAMPAGTRTAHP</sequence>
<keyword evidence="3" id="KW-1185">Reference proteome</keyword>
<organism evidence="2 3">
    <name type="scientific">Streptosporangium carneum</name>
    <dbReference type="NCBI Taxonomy" id="47481"/>
    <lineage>
        <taxon>Bacteria</taxon>
        <taxon>Bacillati</taxon>
        <taxon>Actinomycetota</taxon>
        <taxon>Actinomycetes</taxon>
        <taxon>Streptosporangiales</taxon>
        <taxon>Streptosporangiaceae</taxon>
        <taxon>Streptosporangium</taxon>
    </lineage>
</organism>
<gene>
    <name evidence="2" type="ORF">GCM10017600_23960</name>
</gene>
<dbReference type="PRINTS" id="PR00420">
    <property type="entry name" value="RNGMNOXGNASE"/>
</dbReference>
<dbReference type="AlphaFoldDB" id="A0A9W6I108"/>
<evidence type="ECO:0000313" key="2">
    <source>
        <dbReference type="EMBL" id="GLK08990.1"/>
    </source>
</evidence>
<dbReference type="InterPro" id="IPR051704">
    <property type="entry name" value="FAD_aromatic-hydroxylase"/>
</dbReference>
<proteinExistence type="predicted"/>
<comment type="caution">
    <text evidence="2">The sequence shown here is derived from an EMBL/GenBank/DDBJ whole genome shotgun (WGS) entry which is preliminary data.</text>
</comment>
<accession>A0A9W6I108</accession>
<dbReference type="GO" id="GO:0071949">
    <property type="term" value="F:FAD binding"/>
    <property type="evidence" value="ECO:0007669"/>
    <property type="project" value="InterPro"/>
</dbReference>
<dbReference type="Gene3D" id="3.50.50.60">
    <property type="entry name" value="FAD/NAD(P)-binding domain"/>
    <property type="match status" value="1"/>
</dbReference>
<evidence type="ECO:0000313" key="3">
    <source>
        <dbReference type="Proteomes" id="UP001143474"/>
    </source>
</evidence>
<protein>
    <submittedName>
        <fullName evidence="2">FAD-dependent oxidoreductase</fullName>
    </submittedName>
</protein>
<dbReference type="EMBL" id="BSEV01000004">
    <property type="protein sequence ID" value="GLK08990.1"/>
    <property type="molecule type" value="Genomic_DNA"/>
</dbReference>
<dbReference type="PANTHER" id="PTHR46865:SF2">
    <property type="entry name" value="MONOOXYGENASE"/>
    <property type="match status" value="1"/>
</dbReference>
<reference evidence="2" key="2">
    <citation type="submission" date="2023-01" db="EMBL/GenBank/DDBJ databases">
        <authorList>
            <person name="Sun Q."/>
            <person name="Evtushenko L."/>
        </authorList>
    </citation>
    <scope>NUCLEOTIDE SEQUENCE</scope>
    <source>
        <strain evidence="2">VKM Ac-2007</strain>
    </source>
</reference>
<dbReference type="RefSeq" id="WP_271217479.1">
    <property type="nucleotide sequence ID" value="NZ_BAAAVD010000004.1"/>
</dbReference>
<dbReference type="InterPro" id="IPR036188">
    <property type="entry name" value="FAD/NAD-bd_sf"/>
</dbReference>
<reference evidence="2" key="1">
    <citation type="journal article" date="2014" name="Int. J. Syst. Evol. Microbiol.">
        <title>Complete genome sequence of Corynebacterium casei LMG S-19264T (=DSM 44701T), isolated from a smear-ripened cheese.</title>
        <authorList>
            <consortium name="US DOE Joint Genome Institute (JGI-PGF)"/>
            <person name="Walter F."/>
            <person name="Albersmeier A."/>
            <person name="Kalinowski J."/>
            <person name="Ruckert C."/>
        </authorList>
    </citation>
    <scope>NUCLEOTIDE SEQUENCE</scope>
    <source>
        <strain evidence="2">VKM Ac-2007</strain>
    </source>
</reference>